<feature type="domain" description="CBM-cenC" evidence="2">
    <location>
        <begin position="365"/>
        <end position="493"/>
    </location>
</feature>
<protein>
    <recommendedName>
        <fullName evidence="2">CBM-cenC domain-containing protein</fullName>
    </recommendedName>
</protein>
<dbReference type="Gene3D" id="2.60.120.260">
    <property type="entry name" value="Galactose-binding domain-like"/>
    <property type="match status" value="2"/>
</dbReference>
<dbReference type="SUPFAM" id="SSF49785">
    <property type="entry name" value="Galactose-binding domain-like"/>
    <property type="match status" value="1"/>
</dbReference>
<dbReference type="Pfam" id="PF02018">
    <property type="entry name" value="CBM_4_9"/>
    <property type="match status" value="1"/>
</dbReference>
<accession>A0A381ZYS7</accession>
<name>A0A381ZYS7_9ZZZZ</name>
<gene>
    <name evidence="3" type="ORF">METZ01_LOCUS147319</name>
</gene>
<evidence type="ECO:0000256" key="1">
    <source>
        <dbReference type="ARBA" id="ARBA00022801"/>
    </source>
</evidence>
<dbReference type="InterPro" id="IPR008979">
    <property type="entry name" value="Galactose-bd-like_sf"/>
</dbReference>
<feature type="non-terminal residue" evidence="3">
    <location>
        <position position="1"/>
    </location>
</feature>
<dbReference type="AlphaFoldDB" id="A0A381ZYS7"/>
<dbReference type="EMBL" id="UINC01023226">
    <property type="protein sequence ID" value="SVA94465.1"/>
    <property type="molecule type" value="Genomic_DNA"/>
</dbReference>
<evidence type="ECO:0000259" key="2">
    <source>
        <dbReference type="Pfam" id="PF02018"/>
    </source>
</evidence>
<evidence type="ECO:0000313" key="3">
    <source>
        <dbReference type="EMBL" id="SVA94465.1"/>
    </source>
</evidence>
<reference evidence="3" key="1">
    <citation type="submission" date="2018-05" db="EMBL/GenBank/DDBJ databases">
        <authorList>
            <person name="Lanie J.A."/>
            <person name="Ng W.-L."/>
            <person name="Kazmierczak K.M."/>
            <person name="Andrzejewski T.M."/>
            <person name="Davidsen T.M."/>
            <person name="Wayne K.J."/>
            <person name="Tettelin H."/>
            <person name="Glass J.I."/>
            <person name="Rusch D."/>
            <person name="Podicherti R."/>
            <person name="Tsui H.-C.T."/>
            <person name="Winkler M.E."/>
        </authorList>
    </citation>
    <scope>NUCLEOTIDE SEQUENCE</scope>
</reference>
<sequence length="822" mass="86753">GENGECQFINRSVTVGASDATLSPVCWASCQVCGGGGFLVNGDFDGDDSAWTPWIVGEPVEIDLSYTDDGPAGGSGEALRIVASGWGNGGVYQAVSLEENNVYELSGLFKGVGCDQNWLEISILADEPQQGVDVGSADVIVKQHFWDCGAAAPWDWDMDFANACGGNPSMIGAPPGVFQAPATGVYYLLIKSGGVASDVIFDNLILGPSDYIPTEGVSVTFNLDMSSVPTSEQGAYLAGGGTFGNPGDNPMSDDDGDDIWTITVQLDTNFATDYTFTNGVCGDWGCKEDLTGQDCAVPPYNDRHLETGVQSMVINACFAFCGDGFCSNVETDCSDGIDNDGDGYTDCDDSNCANDLACLDDFAGLVNPSFEDSLDGWTVSNGGSSSNATIGSGDAHTGDQYLILNVGGSGWAVGYQENIPVNVGETWTFSSWIKDVTPGGAGGDFAALKLEFYDEFNASLIPGGIETIQQGVTDEWNLFSATYPLPENTVKMTVVLVATRWDGGGDANYGFDDAEFSCGNCGAGSVTVNHNEGWNMIGLPLEVENSAYGDLFPTSVTGTLYGFSGSYTPESELTPGAGYWLVFSDDGSDELSGEAINSLTLGLSQGWNMISGITLPVEISAVDDPDGVIVPGTLYEFNGTYQNSSTLVPGQGYWLNANADGQVTVSSGGSAKTIPAFTDRTVKANKLSFNGNDLYFGVSIPEEEMLSYQLPPKPPAGSFDVRFSDNMKVAESSGAIEIMNNTDKLSISYTINIDAGEHMRWVLTSNEGKEYELNGSGEIAVSGDVTGFSLSKVPEIPLTYSVSQNYPNPFNPITSIKYEIPV</sequence>
<dbReference type="InterPro" id="IPR003305">
    <property type="entry name" value="CenC_carb-bd"/>
</dbReference>
<dbReference type="GO" id="GO:0016798">
    <property type="term" value="F:hydrolase activity, acting on glycosyl bonds"/>
    <property type="evidence" value="ECO:0007669"/>
    <property type="project" value="InterPro"/>
</dbReference>
<feature type="non-terminal residue" evidence="3">
    <location>
        <position position="822"/>
    </location>
</feature>
<proteinExistence type="predicted"/>
<organism evidence="3">
    <name type="scientific">marine metagenome</name>
    <dbReference type="NCBI Taxonomy" id="408172"/>
    <lineage>
        <taxon>unclassified sequences</taxon>
        <taxon>metagenomes</taxon>
        <taxon>ecological metagenomes</taxon>
    </lineage>
</organism>
<keyword evidence="1" id="KW-0378">Hydrolase</keyword>